<gene>
    <name evidence="1" type="ORF">EG240_15560</name>
</gene>
<dbReference type="OrthoDB" id="645138at2"/>
<dbReference type="EMBL" id="RQVQ01000063">
    <property type="protein sequence ID" value="RRJ87109.1"/>
    <property type="molecule type" value="Genomic_DNA"/>
</dbReference>
<comment type="caution">
    <text evidence="1">The sequence shown here is derived from an EMBL/GenBank/DDBJ whole genome shotgun (WGS) entry which is preliminary data.</text>
</comment>
<evidence type="ECO:0000313" key="1">
    <source>
        <dbReference type="EMBL" id="RRJ87109.1"/>
    </source>
</evidence>
<keyword evidence="2" id="KW-1185">Reference proteome</keyword>
<dbReference type="RefSeq" id="WP_125020257.1">
    <property type="nucleotide sequence ID" value="NZ_RQVQ01000063.1"/>
</dbReference>
<reference evidence="1 2" key="1">
    <citation type="submission" date="2018-11" db="EMBL/GenBank/DDBJ databases">
        <title>Flavobacterium sp. nov., YIM 102701-2 draft genome.</title>
        <authorList>
            <person name="Li G."/>
            <person name="Jiang Y."/>
        </authorList>
    </citation>
    <scope>NUCLEOTIDE SEQUENCE [LARGE SCALE GENOMIC DNA]</scope>
    <source>
        <strain evidence="1 2">YIM 102701-2</strain>
    </source>
</reference>
<accession>A0A3P3W097</accession>
<organism evidence="1 2">
    <name type="scientific">Paenimyroides tangerinum</name>
    <dbReference type="NCBI Taxonomy" id="2488728"/>
    <lineage>
        <taxon>Bacteria</taxon>
        <taxon>Pseudomonadati</taxon>
        <taxon>Bacteroidota</taxon>
        <taxon>Flavobacteriia</taxon>
        <taxon>Flavobacteriales</taxon>
        <taxon>Flavobacteriaceae</taxon>
        <taxon>Paenimyroides</taxon>
    </lineage>
</organism>
<evidence type="ECO:0000313" key="2">
    <source>
        <dbReference type="Proteomes" id="UP000275719"/>
    </source>
</evidence>
<sequence>MAGQDGIIKLKGTLGGITFYKSKDGYLAREKGGIDRKRIANDPAFKRTRENGQEFGTAGKYGKFLRNAIRPILQSASDKRVVSRLLKVLMQIIKTDQVNERGLRNPVDGDLELLKGFEFNSMGALSSSLFTSYIATLDRITGEGEIEIPEMIPNQLISAPTGTTHFKFVSAAAEVDFSQGNSIAVYSSTQEIPWNSNSIPLTTLINNVTPNSTLPLLQVLGIQFFQQINNVFYPLNNGMFNALAVVNIDKT</sequence>
<protein>
    <submittedName>
        <fullName evidence="1">Uncharacterized protein</fullName>
    </submittedName>
</protein>
<name>A0A3P3W097_9FLAO</name>
<dbReference type="AlphaFoldDB" id="A0A3P3W097"/>
<proteinExistence type="predicted"/>
<dbReference type="Proteomes" id="UP000275719">
    <property type="component" value="Unassembled WGS sequence"/>
</dbReference>